<proteinExistence type="predicted"/>
<gene>
    <name evidence="2" type="ORF">GmarT_25560</name>
</gene>
<organism evidence="2 3">
    <name type="scientific">Gimesia maris</name>
    <dbReference type="NCBI Taxonomy" id="122"/>
    <lineage>
        <taxon>Bacteria</taxon>
        <taxon>Pseudomonadati</taxon>
        <taxon>Planctomycetota</taxon>
        <taxon>Planctomycetia</taxon>
        <taxon>Planctomycetales</taxon>
        <taxon>Planctomycetaceae</taxon>
        <taxon>Gimesia</taxon>
    </lineage>
</organism>
<evidence type="ECO:0008006" key="4">
    <source>
        <dbReference type="Google" id="ProtNLM"/>
    </source>
</evidence>
<name>A0ABX5YM15_9PLAN</name>
<evidence type="ECO:0000256" key="1">
    <source>
        <dbReference type="SAM" id="MobiDB-lite"/>
    </source>
</evidence>
<evidence type="ECO:0000313" key="2">
    <source>
        <dbReference type="EMBL" id="QEG16690.1"/>
    </source>
</evidence>
<dbReference type="EMBL" id="CP042910">
    <property type="protein sequence ID" value="QEG16690.1"/>
    <property type="molecule type" value="Genomic_DNA"/>
</dbReference>
<keyword evidence="3" id="KW-1185">Reference proteome</keyword>
<feature type="region of interest" description="Disordered" evidence="1">
    <location>
        <begin position="383"/>
        <end position="402"/>
    </location>
</feature>
<sequence length="402" mass="45364">MFILFCLTLVKRVNMKISSSQSKSSIIMYACLVCFGLSDLDLAFSQEPLPATVRSETSLLLMKTGRMVSGEISESAGGYLVKNPTGSMVVPFDSVLFEAKDLHEIYLKQRAAMKYPTANSHLDLARWCITNELYEEAKSELRDAIRLEPKRSEPQLMLRRLMGVSAENQPTVQEKIQETLIKKQLESSDEATSLTGISREQSALFVRKIQPIMLNKCGNANCHGNAAKSEFRLTQVTRRYGNHRFYAEKNLAEVLRWIDLEDPLRSQLLVKSEQEHPQQGMVVYTGYAGRKQQVVIQKWVADVVADRIKQDQLRADRLTKRAQRRTGQARENLLKLAAGISTTKEIQQADMEVEPAQLKGDVSLISGFEPKKLSDQEINELVKEKPADPFDPEQFNNAAAPE</sequence>
<protein>
    <recommendedName>
        <fullName evidence="4">Tetratricopeptide repeat protein</fullName>
    </recommendedName>
</protein>
<evidence type="ECO:0000313" key="3">
    <source>
        <dbReference type="Proteomes" id="UP000322887"/>
    </source>
</evidence>
<dbReference type="Proteomes" id="UP000322887">
    <property type="component" value="Chromosome"/>
</dbReference>
<reference evidence="2 3" key="1">
    <citation type="submission" date="2019-08" db="EMBL/GenBank/DDBJ databases">
        <title>Deep-cultivation of Planctomycetes and their phenomic and genomic characterization uncovers novel biology.</title>
        <authorList>
            <person name="Wiegand S."/>
            <person name="Jogler M."/>
            <person name="Boedeker C."/>
            <person name="Pinto D."/>
            <person name="Vollmers J."/>
            <person name="Rivas-Marin E."/>
            <person name="Kohn T."/>
            <person name="Peeters S.H."/>
            <person name="Heuer A."/>
            <person name="Rast P."/>
            <person name="Oberbeckmann S."/>
            <person name="Bunk B."/>
            <person name="Jeske O."/>
            <person name="Meyerdierks A."/>
            <person name="Storesund J.E."/>
            <person name="Kallscheuer N."/>
            <person name="Luecker S."/>
            <person name="Lage O.M."/>
            <person name="Pohl T."/>
            <person name="Merkel B.J."/>
            <person name="Hornburger P."/>
            <person name="Mueller R.-W."/>
            <person name="Bruemmer F."/>
            <person name="Labrenz M."/>
            <person name="Spormann A.M."/>
            <person name="Op den Camp H."/>
            <person name="Overmann J."/>
            <person name="Amann R."/>
            <person name="Jetten M.S.M."/>
            <person name="Mascher T."/>
            <person name="Medema M.H."/>
            <person name="Devos D.P."/>
            <person name="Kaster A.-K."/>
            <person name="Ovreas L."/>
            <person name="Rohde M."/>
            <person name="Galperin M.Y."/>
            <person name="Jogler C."/>
        </authorList>
    </citation>
    <scope>NUCLEOTIDE SEQUENCE [LARGE SCALE GENOMIC DNA]</scope>
    <source>
        <strain evidence="2 3">DSM 8797</strain>
    </source>
</reference>
<accession>A0ABX5YM15</accession>